<feature type="transmembrane region" description="Helical" evidence="9">
    <location>
        <begin position="77"/>
        <end position="95"/>
    </location>
</feature>
<dbReference type="UniPathway" id="UPA00148"/>
<evidence type="ECO:0000256" key="6">
    <source>
        <dbReference type="ARBA" id="ARBA00022692"/>
    </source>
</evidence>
<feature type="transmembrane region" description="Helical" evidence="9">
    <location>
        <begin position="294"/>
        <end position="317"/>
    </location>
</feature>
<comment type="subcellular location">
    <subcellularLocation>
        <location evidence="1 9">Cell membrane</location>
        <topology evidence="1 9">Multi-pass membrane protein</topology>
    </subcellularLocation>
</comment>
<keyword evidence="11" id="KW-1185">Reference proteome</keyword>
<keyword evidence="6 9" id="KW-0812">Transmembrane</keyword>
<keyword evidence="8 9" id="KW-0472">Membrane</keyword>
<dbReference type="Proteomes" id="UP000324646">
    <property type="component" value="Chromosome"/>
</dbReference>
<dbReference type="KEGG" id="crs:FQB35_05185"/>
<comment type="similarity">
    <text evidence="3 9">Belongs to the CobD/CbiB family.</text>
</comment>
<dbReference type="Pfam" id="PF03186">
    <property type="entry name" value="CobD_Cbib"/>
    <property type="match status" value="1"/>
</dbReference>
<dbReference type="EMBL" id="CP042243">
    <property type="protein sequence ID" value="QEK11808.1"/>
    <property type="molecule type" value="Genomic_DNA"/>
</dbReference>
<evidence type="ECO:0000256" key="4">
    <source>
        <dbReference type="ARBA" id="ARBA00022475"/>
    </source>
</evidence>
<keyword evidence="7 9" id="KW-1133">Transmembrane helix</keyword>
<protein>
    <recommendedName>
        <fullName evidence="9">Cobalamin biosynthesis protein CobD</fullName>
    </recommendedName>
</protein>
<reference evidence="10 11" key="1">
    <citation type="submission" date="2019-07" db="EMBL/GenBank/DDBJ databases">
        <title>Complete genome of Crassaminicella thermophila SY095.</title>
        <authorList>
            <person name="Li X."/>
        </authorList>
    </citation>
    <scope>NUCLEOTIDE SEQUENCE [LARGE SCALE GENOMIC DNA]</scope>
    <source>
        <strain evidence="10 11">SY095</strain>
    </source>
</reference>
<proteinExistence type="inferred from homology"/>
<evidence type="ECO:0000256" key="7">
    <source>
        <dbReference type="ARBA" id="ARBA00022989"/>
    </source>
</evidence>
<keyword evidence="4 9" id="KW-1003">Cell membrane</keyword>
<dbReference type="GO" id="GO:0048472">
    <property type="term" value="F:threonine-phosphate decarboxylase activity"/>
    <property type="evidence" value="ECO:0007669"/>
    <property type="project" value="InterPro"/>
</dbReference>
<gene>
    <name evidence="9 10" type="primary">cobD</name>
    <name evidence="10" type="ORF">FQB35_05185</name>
</gene>
<dbReference type="OrthoDB" id="9811967at2"/>
<evidence type="ECO:0000313" key="10">
    <source>
        <dbReference type="EMBL" id="QEK11808.1"/>
    </source>
</evidence>
<feature type="transmembrane region" description="Helical" evidence="9">
    <location>
        <begin position="154"/>
        <end position="175"/>
    </location>
</feature>
<dbReference type="PANTHER" id="PTHR34308:SF1">
    <property type="entry name" value="COBALAMIN BIOSYNTHESIS PROTEIN CBIB"/>
    <property type="match status" value="1"/>
</dbReference>
<feature type="transmembrane region" description="Helical" evidence="9">
    <location>
        <begin position="50"/>
        <end position="71"/>
    </location>
</feature>
<dbReference type="RefSeq" id="WP_148808963.1">
    <property type="nucleotide sequence ID" value="NZ_CP042243.1"/>
</dbReference>
<evidence type="ECO:0000256" key="1">
    <source>
        <dbReference type="ARBA" id="ARBA00004651"/>
    </source>
</evidence>
<comment type="pathway">
    <text evidence="2 9">Cofactor biosynthesis; adenosylcobalamin biosynthesis.</text>
</comment>
<evidence type="ECO:0000256" key="2">
    <source>
        <dbReference type="ARBA" id="ARBA00004953"/>
    </source>
</evidence>
<evidence type="ECO:0000256" key="9">
    <source>
        <dbReference type="HAMAP-Rule" id="MF_00024"/>
    </source>
</evidence>
<comment type="function">
    <text evidence="9">Converts cobyric acid to cobinamide by the addition of aminopropanol on the F carboxylic group.</text>
</comment>
<dbReference type="AlphaFoldDB" id="A0A5C0SEZ0"/>
<organism evidence="10 11">
    <name type="scientific">Crassaminicella thermophila</name>
    <dbReference type="NCBI Taxonomy" id="2599308"/>
    <lineage>
        <taxon>Bacteria</taxon>
        <taxon>Bacillati</taxon>
        <taxon>Bacillota</taxon>
        <taxon>Clostridia</taxon>
        <taxon>Eubacteriales</taxon>
        <taxon>Clostridiaceae</taxon>
        <taxon>Crassaminicella</taxon>
    </lineage>
</organism>
<dbReference type="GO" id="GO:0015420">
    <property type="term" value="F:ABC-type vitamin B12 transporter activity"/>
    <property type="evidence" value="ECO:0007669"/>
    <property type="project" value="UniProtKB-UniRule"/>
</dbReference>
<dbReference type="InterPro" id="IPR004485">
    <property type="entry name" value="Cobalamin_biosynth_CobD/CbiB"/>
</dbReference>
<dbReference type="NCBIfam" id="TIGR00380">
    <property type="entry name" value="cobal_cbiB"/>
    <property type="match status" value="1"/>
</dbReference>
<sequence>MLTIVMGYFADLIWGDPYWIPHPIRFIGMGIKNTENFLRKFCKNSNDEKLLGILLTLIIVSCSYLITFLLIKIAGWINPYFGHFLEAFLIFQILASKSLDTESRKVLNQLKKGDLKESRKYLSYIVGRETNELNEDEIIRATVETIAENASDGIIAPLFFIFIGGAPLGIAYKAVNTLDSMVGYKNEKYLYFGWASAKFDDLINYIPARLTALFMVIASFLRGYDWKNSIRIIKRDRKNHKSPNCAYPESAVAGALRIQIGGTNTYFGKKVYKPTIGDSLRALEREDIDKSIKIMYTTSAVAMIVFLIIKFILLLLLGGVR</sequence>
<dbReference type="GO" id="GO:0005886">
    <property type="term" value="C:plasma membrane"/>
    <property type="evidence" value="ECO:0007669"/>
    <property type="project" value="UniProtKB-SubCell"/>
</dbReference>
<evidence type="ECO:0000256" key="3">
    <source>
        <dbReference type="ARBA" id="ARBA00006263"/>
    </source>
</evidence>
<evidence type="ECO:0000256" key="8">
    <source>
        <dbReference type="ARBA" id="ARBA00023136"/>
    </source>
</evidence>
<evidence type="ECO:0000313" key="11">
    <source>
        <dbReference type="Proteomes" id="UP000324646"/>
    </source>
</evidence>
<keyword evidence="5 9" id="KW-0169">Cobalamin biosynthesis</keyword>
<dbReference type="PANTHER" id="PTHR34308">
    <property type="entry name" value="COBALAMIN BIOSYNTHESIS PROTEIN CBIB"/>
    <property type="match status" value="1"/>
</dbReference>
<feature type="transmembrane region" description="Helical" evidence="9">
    <location>
        <begin position="202"/>
        <end position="221"/>
    </location>
</feature>
<name>A0A5C0SEZ0_CRATE</name>
<dbReference type="HAMAP" id="MF_00024">
    <property type="entry name" value="CobD_CbiB"/>
    <property type="match status" value="1"/>
</dbReference>
<accession>A0A5C0SEZ0</accession>
<dbReference type="GO" id="GO:0009236">
    <property type="term" value="P:cobalamin biosynthetic process"/>
    <property type="evidence" value="ECO:0007669"/>
    <property type="project" value="UniProtKB-UniRule"/>
</dbReference>
<evidence type="ECO:0000256" key="5">
    <source>
        <dbReference type="ARBA" id="ARBA00022573"/>
    </source>
</evidence>